<dbReference type="Proteomes" id="UP001299409">
    <property type="component" value="Unassembled WGS sequence"/>
</dbReference>
<feature type="domain" description="SH3b" evidence="1">
    <location>
        <begin position="103"/>
        <end position="167"/>
    </location>
</feature>
<dbReference type="InterPro" id="IPR052354">
    <property type="entry name" value="Cell_Wall_Dynamics_Protein"/>
</dbReference>
<comment type="caution">
    <text evidence="2">The sequence shown here is derived from an EMBL/GenBank/DDBJ whole genome shotgun (WGS) entry which is preliminary data.</text>
</comment>
<feature type="domain" description="SH3b" evidence="1">
    <location>
        <begin position="259"/>
        <end position="323"/>
    </location>
</feature>
<dbReference type="EMBL" id="JAJBMB010000006">
    <property type="protein sequence ID" value="MCB5446043.1"/>
    <property type="molecule type" value="Genomic_DNA"/>
</dbReference>
<proteinExistence type="predicted"/>
<accession>A0ABS8CX41</accession>
<evidence type="ECO:0000313" key="3">
    <source>
        <dbReference type="Proteomes" id="UP001299409"/>
    </source>
</evidence>
<dbReference type="Pfam" id="PF08239">
    <property type="entry name" value="SH3_3"/>
    <property type="match status" value="4"/>
</dbReference>
<dbReference type="InterPro" id="IPR003646">
    <property type="entry name" value="SH3-like_bac-type"/>
</dbReference>
<protein>
    <submittedName>
        <fullName evidence="2">SH3 domain-containing protein</fullName>
    </submittedName>
</protein>
<keyword evidence="3" id="KW-1185">Reference proteome</keyword>
<feature type="domain" description="SH3b" evidence="1">
    <location>
        <begin position="31"/>
        <end position="95"/>
    </location>
</feature>
<evidence type="ECO:0000313" key="2">
    <source>
        <dbReference type="EMBL" id="MCB5446043.1"/>
    </source>
</evidence>
<dbReference type="PROSITE" id="PS51781">
    <property type="entry name" value="SH3B"/>
    <property type="match status" value="4"/>
</dbReference>
<organism evidence="2 3">
    <name type="scientific">Intestinibacter bartlettii</name>
    <dbReference type="NCBI Taxonomy" id="261299"/>
    <lineage>
        <taxon>Bacteria</taxon>
        <taxon>Bacillati</taxon>
        <taxon>Bacillota</taxon>
        <taxon>Clostridia</taxon>
        <taxon>Peptostreptococcales</taxon>
        <taxon>Peptostreptococcaceae</taxon>
        <taxon>Intestinibacter</taxon>
    </lineage>
</organism>
<gene>
    <name evidence="2" type="ORF">LIP50_07520</name>
</gene>
<dbReference type="SMART" id="SM00287">
    <property type="entry name" value="SH3b"/>
    <property type="match status" value="5"/>
</dbReference>
<evidence type="ECO:0000259" key="1">
    <source>
        <dbReference type="PROSITE" id="PS51781"/>
    </source>
</evidence>
<feature type="domain" description="SH3b" evidence="1">
    <location>
        <begin position="330"/>
        <end position="391"/>
    </location>
</feature>
<sequence length="391" mass="43707">MKSIDKVILGGVVVASTIGINYNIASADILSQEIYTTTNRLNMRKGPSTDYTLVGTLDKGVKVKAIEKSSDGKWLKINYNSQNVWVNFAYLQKDKSSNNDIKLDSQYETTANVNMRKGPSTDYTKIIIVPAQTKITPIKSSSDGKWVQINYKNVTGWISAQYIKTVSTTQTPTPTQPNKVEVGKKYKTTEYVRARKGPGTSYDVATVLAKGTQVVPVEILKSGYWAMFKYNNQYMYVCTDYLEADNQSTTPTEPEKPITGKDYYTTANLNIRDGASTTSSKIGKIPNGTKVSVVDFNSNKTWAKVVYNNKTGWVSAQYLSTKSQEPEQKEDTYWTGTTTQNLNMRKGPSTDYSIIITIPKNSDVKIYETKSGWAKIKYKSYEGYCSASFIK</sequence>
<reference evidence="2 3" key="1">
    <citation type="submission" date="2021-10" db="EMBL/GenBank/DDBJ databases">
        <title>Collection of gut derived symbiotic bacterial strains cultured from healthy donors.</title>
        <authorList>
            <person name="Lin H."/>
            <person name="Littmann E."/>
            <person name="Claire K."/>
            <person name="Pamer E."/>
        </authorList>
    </citation>
    <scope>NUCLEOTIDE SEQUENCE [LARGE SCALE GENOMIC DNA]</scope>
    <source>
        <strain evidence="2 3">MSK.17.68</strain>
    </source>
</reference>
<name>A0ABS8CX41_9FIRM</name>
<dbReference type="PANTHER" id="PTHR34408:SF1">
    <property type="entry name" value="GLYCOSYL HYDROLASE FAMILY 19 DOMAIN-CONTAINING PROTEIN HI_1415"/>
    <property type="match status" value="1"/>
</dbReference>
<dbReference type="RefSeq" id="WP_226924182.1">
    <property type="nucleotide sequence ID" value="NZ_BAABXU010000001.1"/>
</dbReference>
<dbReference type="Gene3D" id="2.30.30.40">
    <property type="entry name" value="SH3 Domains"/>
    <property type="match status" value="5"/>
</dbReference>
<dbReference type="PANTHER" id="PTHR34408">
    <property type="entry name" value="FAMILY PROTEIN, PUTATIVE-RELATED"/>
    <property type="match status" value="1"/>
</dbReference>